<dbReference type="EMBL" id="LJDB01000006">
    <property type="protein sequence ID" value="ONI42830.1"/>
    <property type="molecule type" value="Genomic_DNA"/>
</dbReference>
<protein>
    <submittedName>
        <fullName evidence="1">Fructose-6-phosphate aldolase</fullName>
    </submittedName>
</protein>
<comment type="caution">
    <text evidence="1">The sequence shown here is derived from an EMBL/GenBank/DDBJ whole genome shotgun (WGS) entry which is preliminary data.</text>
</comment>
<organism evidence="1 2">
    <name type="scientific">Candidatus Epulonipiscium fishelsonii</name>
    <dbReference type="NCBI Taxonomy" id="77094"/>
    <lineage>
        <taxon>Bacteria</taxon>
        <taxon>Bacillati</taxon>
        <taxon>Bacillota</taxon>
        <taxon>Clostridia</taxon>
        <taxon>Lachnospirales</taxon>
        <taxon>Lachnospiraceae</taxon>
        <taxon>Candidatus Epulonipiscium</taxon>
    </lineage>
</organism>
<reference evidence="1" key="1">
    <citation type="submission" date="2016-08" db="EMBL/GenBank/DDBJ databases">
        <authorList>
            <person name="Ngugi D.K."/>
            <person name="Miyake S."/>
            <person name="Stingl U."/>
        </authorList>
    </citation>
    <scope>NUCLEOTIDE SEQUENCE</scope>
    <source>
        <strain evidence="1">SCG-B11WGA-EpuloA1</strain>
    </source>
</reference>
<sequence>MLILIDDGNLEGIKEVYSKMPCDGVTTNPSILKRQNKNPIEVLKSIREYLPPQAQLHAQVISLKAEDMVREAQHMRSILGDDLYIKVPVTSEGIRAMKLLNDLNINITGTAIYTAMQGFIAGKAGAKYVAPYINRLDNMGADGVQVAKDIHDMLKTSNLETEVVAASFKNSQQVYNLCKYGIGAATVAGDVLMGLIKHDATTNAVDVFTNDFYSLVGENKTMLDV</sequence>
<evidence type="ECO:0000313" key="2">
    <source>
        <dbReference type="Proteomes" id="UP000188605"/>
    </source>
</evidence>
<accession>A0ACC8XGZ2</accession>
<gene>
    <name evidence="1" type="ORF">AN396_13075</name>
</gene>
<proteinExistence type="predicted"/>
<evidence type="ECO:0000313" key="1">
    <source>
        <dbReference type="EMBL" id="ONI42830.1"/>
    </source>
</evidence>
<keyword evidence="2" id="KW-1185">Reference proteome</keyword>
<name>A0ACC8XGZ2_9FIRM</name>
<dbReference type="Proteomes" id="UP000188605">
    <property type="component" value="Unassembled WGS sequence"/>
</dbReference>